<reference evidence="2" key="1">
    <citation type="journal article" date="2014" name="Science">
        <title>Ancient hybridizations among the ancestral genomes of bread wheat.</title>
        <authorList>
            <consortium name="International Wheat Genome Sequencing Consortium,"/>
            <person name="Marcussen T."/>
            <person name="Sandve S.R."/>
            <person name="Heier L."/>
            <person name="Spannagl M."/>
            <person name="Pfeifer M."/>
            <person name="Jakobsen K.S."/>
            <person name="Wulff B.B."/>
            <person name="Steuernagel B."/>
            <person name="Mayer K.F."/>
            <person name="Olsen O.A."/>
        </authorList>
    </citation>
    <scope>NUCLEOTIDE SEQUENCE [LARGE SCALE GENOMIC DNA]</scope>
    <source>
        <strain evidence="2">cv. AL8/78</strain>
    </source>
</reference>
<organism evidence="1 2">
    <name type="scientific">Aegilops tauschii subsp. strangulata</name>
    <name type="common">Goatgrass</name>
    <dbReference type="NCBI Taxonomy" id="200361"/>
    <lineage>
        <taxon>Eukaryota</taxon>
        <taxon>Viridiplantae</taxon>
        <taxon>Streptophyta</taxon>
        <taxon>Embryophyta</taxon>
        <taxon>Tracheophyta</taxon>
        <taxon>Spermatophyta</taxon>
        <taxon>Magnoliopsida</taxon>
        <taxon>Liliopsida</taxon>
        <taxon>Poales</taxon>
        <taxon>Poaceae</taxon>
        <taxon>BOP clade</taxon>
        <taxon>Pooideae</taxon>
        <taxon>Triticodae</taxon>
        <taxon>Triticeae</taxon>
        <taxon>Triticinae</taxon>
        <taxon>Aegilops</taxon>
    </lineage>
</organism>
<reference evidence="2" key="2">
    <citation type="journal article" date="2017" name="Nat. Plants">
        <title>The Aegilops tauschii genome reveals multiple impacts of transposons.</title>
        <authorList>
            <person name="Zhao G."/>
            <person name="Zou C."/>
            <person name="Li K."/>
            <person name="Wang K."/>
            <person name="Li T."/>
            <person name="Gao L."/>
            <person name="Zhang X."/>
            <person name="Wang H."/>
            <person name="Yang Z."/>
            <person name="Liu X."/>
            <person name="Jiang W."/>
            <person name="Mao L."/>
            <person name="Kong X."/>
            <person name="Jiao Y."/>
            <person name="Jia J."/>
        </authorList>
    </citation>
    <scope>NUCLEOTIDE SEQUENCE [LARGE SCALE GENOMIC DNA]</scope>
    <source>
        <strain evidence="2">cv. AL8/78</strain>
    </source>
</reference>
<evidence type="ECO:0000313" key="1">
    <source>
        <dbReference type="EnsemblPlants" id="AET2Gv20350000.18"/>
    </source>
</evidence>
<reference evidence="1" key="4">
    <citation type="submission" date="2019-03" db="UniProtKB">
        <authorList>
            <consortium name="EnsemblPlants"/>
        </authorList>
    </citation>
    <scope>IDENTIFICATION</scope>
</reference>
<keyword evidence="2" id="KW-1185">Reference proteome</keyword>
<name>A0A453B355_AEGTS</name>
<dbReference type="AlphaFoldDB" id="A0A453B355"/>
<dbReference type="Gramene" id="AET2Gv20350000.1">
    <property type="protein sequence ID" value="AET2Gv20350000.1"/>
    <property type="gene ID" value="AET2Gv20350000"/>
</dbReference>
<dbReference type="Proteomes" id="UP000015105">
    <property type="component" value="Chromosome 2D"/>
</dbReference>
<accession>A0A453B355</accession>
<dbReference type="EnsemblPlants" id="AET2Gv20350000.18">
    <property type="protein sequence ID" value="AET2Gv20350000.18"/>
    <property type="gene ID" value="AET2Gv20350000"/>
</dbReference>
<protein>
    <submittedName>
        <fullName evidence="1">Uncharacterized protein</fullName>
    </submittedName>
</protein>
<reference evidence="1" key="5">
    <citation type="journal article" date="2021" name="G3 (Bethesda)">
        <title>Aegilops tauschii genome assembly Aet v5.0 features greater sequence contiguity and improved annotation.</title>
        <authorList>
            <person name="Wang L."/>
            <person name="Zhu T."/>
            <person name="Rodriguez J.C."/>
            <person name="Deal K.R."/>
            <person name="Dubcovsky J."/>
            <person name="McGuire P.E."/>
            <person name="Lux T."/>
            <person name="Spannagl M."/>
            <person name="Mayer K.F.X."/>
            <person name="Baldrich P."/>
            <person name="Meyers B.C."/>
            <person name="Huo N."/>
            <person name="Gu Y.Q."/>
            <person name="Zhou H."/>
            <person name="Devos K.M."/>
            <person name="Bennetzen J.L."/>
            <person name="Unver T."/>
            <person name="Budak H."/>
            <person name="Gulick P.J."/>
            <person name="Galiba G."/>
            <person name="Kalapos B."/>
            <person name="Nelson D.R."/>
            <person name="Li P."/>
            <person name="You F.M."/>
            <person name="Luo M.C."/>
            <person name="Dvorak J."/>
        </authorList>
    </citation>
    <scope>NUCLEOTIDE SEQUENCE [LARGE SCALE GENOMIC DNA]</scope>
    <source>
        <strain evidence="1">cv. AL8/78</strain>
    </source>
</reference>
<sequence>MGETAGERALSRIHSVRERIGDSLSVHTNELVAVFSRSVLDLLQARLAASL</sequence>
<evidence type="ECO:0000313" key="2">
    <source>
        <dbReference type="Proteomes" id="UP000015105"/>
    </source>
</evidence>
<proteinExistence type="predicted"/>
<dbReference type="EnsemblPlants" id="AET2Gv20350000.1">
    <property type="protein sequence ID" value="AET2Gv20350000.1"/>
    <property type="gene ID" value="AET2Gv20350000"/>
</dbReference>
<reference evidence="1" key="3">
    <citation type="journal article" date="2017" name="Nature">
        <title>Genome sequence of the progenitor of the wheat D genome Aegilops tauschii.</title>
        <authorList>
            <person name="Luo M.C."/>
            <person name="Gu Y.Q."/>
            <person name="Puiu D."/>
            <person name="Wang H."/>
            <person name="Twardziok S.O."/>
            <person name="Deal K.R."/>
            <person name="Huo N."/>
            <person name="Zhu T."/>
            <person name="Wang L."/>
            <person name="Wang Y."/>
            <person name="McGuire P.E."/>
            <person name="Liu S."/>
            <person name="Long H."/>
            <person name="Ramasamy R.K."/>
            <person name="Rodriguez J.C."/>
            <person name="Van S.L."/>
            <person name="Yuan L."/>
            <person name="Wang Z."/>
            <person name="Xia Z."/>
            <person name="Xiao L."/>
            <person name="Anderson O.D."/>
            <person name="Ouyang S."/>
            <person name="Liang Y."/>
            <person name="Zimin A.V."/>
            <person name="Pertea G."/>
            <person name="Qi P."/>
            <person name="Bennetzen J.L."/>
            <person name="Dai X."/>
            <person name="Dawson M.W."/>
            <person name="Muller H.G."/>
            <person name="Kugler K."/>
            <person name="Rivarola-Duarte L."/>
            <person name="Spannagl M."/>
            <person name="Mayer K.F.X."/>
            <person name="Lu F.H."/>
            <person name="Bevan M.W."/>
            <person name="Leroy P."/>
            <person name="Li P."/>
            <person name="You F.M."/>
            <person name="Sun Q."/>
            <person name="Liu Z."/>
            <person name="Lyons E."/>
            <person name="Wicker T."/>
            <person name="Salzberg S.L."/>
            <person name="Devos K.M."/>
            <person name="Dvorak J."/>
        </authorList>
    </citation>
    <scope>NUCLEOTIDE SEQUENCE [LARGE SCALE GENOMIC DNA]</scope>
    <source>
        <strain evidence="1">cv. AL8/78</strain>
    </source>
</reference>
<dbReference type="Gramene" id="AET2Gv20350000.18">
    <property type="protein sequence ID" value="AET2Gv20350000.18"/>
    <property type="gene ID" value="AET2Gv20350000"/>
</dbReference>